<dbReference type="Pfam" id="PF10658">
    <property type="entry name" value="DUF2484"/>
    <property type="match status" value="1"/>
</dbReference>
<name>A0A0N7LP64_9RHOB</name>
<dbReference type="RefSeq" id="WP_082649322.1">
    <property type="nucleotide sequence ID" value="NZ_CYPS01000046.1"/>
</dbReference>
<keyword evidence="1" id="KW-1133">Transmembrane helix</keyword>
<sequence>MVYSVLFAGLWVLASTVVAMLPMRLQFPPGVVLFISAPALIVWLGHDFGWFFSVLAFAAFASMFRNPIRYYWRRWTGQEVEE</sequence>
<accession>A0A0N7LP64</accession>
<feature type="transmembrane region" description="Helical" evidence="1">
    <location>
        <begin position="43"/>
        <end position="64"/>
    </location>
</feature>
<dbReference type="InterPro" id="IPR018919">
    <property type="entry name" value="DUF2484"/>
</dbReference>
<evidence type="ECO:0008006" key="4">
    <source>
        <dbReference type="Google" id="ProtNLM"/>
    </source>
</evidence>
<reference evidence="3" key="1">
    <citation type="submission" date="2015-09" db="EMBL/GenBank/DDBJ databases">
        <authorList>
            <person name="Rodrigo-Torres L."/>
            <person name="Arahal D.R."/>
        </authorList>
    </citation>
    <scope>NUCLEOTIDE SEQUENCE [LARGE SCALE GENOMIC DNA]</scope>
    <source>
        <strain evidence="3">CECT 4293</strain>
    </source>
</reference>
<dbReference type="Proteomes" id="UP000050786">
    <property type="component" value="Unassembled WGS sequence"/>
</dbReference>
<dbReference type="EMBL" id="CYPS01000046">
    <property type="protein sequence ID" value="CUH44348.1"/>
    <property type="molecule type" value="Genomic_DNA"/>
</dbReference>
<organism evidence="2 3">
    <name type="scientific">Ruegeria atlantica</name>
    <dbReference type="NCBI Taxonomy" id="81569"/>
    <lineage>
        <taxon>Bacteria</taxon>
        <taxon>Pseudomonadati</taxon>
        <taxon>Pseudomonadota</taxon>
        <taxon>Alphaproteobacteria</taxon>
        <taxon>Rhodobacterales</taxon>
        <taxon>Roseobacteraceae</taxon>
        <taxon>Ruegeria</taxon>
    </lineage>
</organism>
<keyword evidence="3" id="KW-1185">Reference proteome</keyword>
<keyword evidence="1" id="KW-0812">Transmembrane</keyword>
<evidence type="ECO:0000313" key="3">
    <source>
        <dbReference type="Proteomes" id="UP000050786"/>
    </source>
</evidence>
<proteinExistence type="predicted"/>
<protein>
    <recommendedName>
        <fullName evidence="4">UDP-N-acetylmuramate--alanine ligase</fullName>
    </recommendedName>
</protein>
<evidence type="ECO:0000256" key="1">
    <source>
        <dbReference type="SAM" id="Phobius"/>
    </source>
</evidence>
<keyword evidence="1" id="KW-0472">Membrane</keyword>
<gene>
    <name evidence="2" type="ORF">RUM4293_03249</name>
</gene>
<dbReference type="AlphaFoldDB" id="A0A0N7LP64"/>
<evidence type="ECO:0000313" key="2">
    <source>
        <dbReference type="EMBL" id="CUH44348.1"/>
    </source>
</evidence>